<dbReference type="FunCoup" id="H2AY87">
    <property type="interactions" value="316"/>
</dbReference>
<dbReference type="GO" id="GO:0005634">
    <property type="term" value="C:nucleus"/>
    <property type="evidence" value="ECO:0007669"/>
    <property type="project" value="UniProtKB-SubCell"/>
</dbReference>
<evidence type="ECO:0000256" key="3">
    <source>
        <dbReference type="ARBA" id="ARBA00022737"/>
    </source>
</evidence>
<keyword evidence="2" id="KW-0479">Metal-binding</keyword>
<dbReference type="KEGG" id="kaf:KAFR_0G03050"/>
<dbReference type="Pfam" id="PF00096">
    <property type="entry name" value="zf-C2H2"/>
    <property type="match status" value="1"/>
</dbReference>
<evidence type="ECO:0000256" key="1">
    <source>
        <dbReference type="ARBA" id="ARBA00004123"/>
    </source>
</evidence>
<dbReference type="SMART" id="SM00355">
    <property type="entry name" value="ZnF_C2H2"/>
    <property type="match status" value="2"/>
</dbReference>
<dbReference type="InterPro" id="IPR051059">
    <property type="entry name" value="VerF-like"/>
</dbReference>
<evidence type="ECO:0000313" key="10">
    <source>
        <dbReference type="Proteomes" id="UP000005220"/>
    </source>
</evidence>
<keyword evidence="3" id="KW-0677">Repeat</keyword>
<evidence type="ECO:0000256" key="6">
    <source>
        <dbReference type="ARBA" id="ARBA00023242"/>
    </source>
</evidence>
<name>H2AY87_KAZAF</name>
<evidence type="ECO:0000256" key="4">
    <source>
        <dbReference type="ARBA" id="ARBA00022771"/>
    </source>
</evidence>
<dbReference type="Proteomes" id="UP000005220">
    <property type="component" value="Chromosome 7"/>
</dbReference>
<dbReference type="GeneID" id="13887316"/>
<protein>
    <recommendedName>
        <fullName evidence="8">C2H2-type domain-containing protein</fullName>
    </recommendedName>
</protein>
<keyword evidence="5" id="KW-0862">Zinc</keyword>
<proteinExistence type="predicted"/>
<sequence length="749" mass="86549">MVASQRKYVCSFCAKAFSRSEHRIRHERSHTGYKPFQCNICNHAFVRRDLVQRHIKTVHKDIKVTPNGKITEGANNNNNNNNNNTDLIAIKKDEITTDHSTPSFPKNSKFLSAATTTANFDINDQFTLQYISDNIINQYNTNSIHILIASSPAQLLNYVNNAISYFINENLFNELTSSISLESIKQDHSMLLTLMLLGQQLTDHSFNSNLWDFLWNNYSDFSMANISILILIQLNSNDLRNCTLKVNSYQLYLIRIIDNLVQLPIFPADYWDCFNIWINYLNFVNFFNLDSSKIFNWFIMQNNIFIEYPNYSITKILNSHNLINNNIIINENLILKKLNSISNLLYFESINNSYINSKGNFKSMDNLHNFIIKLNLKFSNLPSITNSTIFENIKKDCFLLNAPTKLSNLLIDYLILPKSINHWLLWQSTWFEFLRNFDVSHNDDTLINRFFLLDDNISVSSQTDIINNSLGMVSLPVIAVLELPSLQFINFPYDEAFINFMSDIILFHYEIFKMELNVTTISINNHHRINHTLGLLTNPIIQLLIYVWYCIVKDFQSLHIDEDAQYFMNRYIIGSEKKIDTDKLIQDEILTILFDKKSKSNSGFCKLIQLITTHLQQEIIEKKILRSTKLLPEFKQAILKILTSSQPYATDTTTVGTYNNNGNVNSNGNSSDANRLLLPPIYYKIVSNQTYKGPFSPPLKAISSPPVIKIRRYSLPELDALSINANSVERRKKVQLPPPSQLFDVNNGN</sequence>
<feature type="domain" description="C2H2-type" evidence="8">
    <location>
        <begin position="8"/>
        <end position="35"/>
    </location>
</feature>
<organism evidence="9 10">
    <name type="scientific">Kazachstania africana (strain ATCC 22294 / BCRC 22015 / CBS 2517 / CECT 1963 / NBRC 1671 / NRRL Y-8276)</name>
    <name type="common">Yeast</name>
    <name type="synonym">Kluyveromyces africanus</name>
    <dbReference type="NCBI Taxonomy" id="1071382"/>
    <lineage>
        <taxon>Eukaryota</taxon>
        <taxon>Fungi</taxon>
        <taxon>Dikarya</taxon>
        <taxon>Ascomycota</taxon>
        <taxon>Saccharomycotina</taxon>
        <taxon>Saccharomycetes</taxon>
        <taxon>Saccharomycetales</taxon>
        <taxon>Saccharomycetaceae</taxon>
        <taxon>Kazachstania</taxon>
    </lineage>
</organism>
<dbReference type="PANTHER" id="PTHR40626:SF34">
    <property type="entry name" value="ZINC FINGER PROTEIN YGR067C"/>
    <property type="match status" value="1"/>
</dbReference>
<dbReference type="PANTHER" id="PTHR40626">
    <property type="entry name" value="MIP31509P"/>
    <property type="match status" value="1"/>
</dbReference>
<evidence type="ECO:0000256" key="7">
    <source>
        <dbReference type="PROSITE-ProRule" id="PRU00042"/>
    </source>
</evidence>
<comment type="subcellular location">
    <subcellularLocation>
        <location evidence="1">Nucleus</location>
    </subcellularLocation>
</comment>
<evidence type="ECO:0000256" key="5">
    <source>
        <dbReference type="ARBA" id="ARBA00022833"/>
    </source>
</evidence>
<dbReference type="PROSITE" id="PS00028">
    <property type="entry name" value="ZINC_FINGER_C2H2_1"/>
    <property type="match status" value="2"/>
</dbReference>
<dbReference type="PROSITE" id="PS50157">
    <property type="entry name" value="ZINC_FINGER_C2H2_2"/>
    <property type="match status" value="2"/>
</dbReference>
<dbReference type="GO" id="GO:0008270">
    <property type="term" value="F:zinc ion binding"/>
    <property type="evidence" value="ECO:0007669"/>
    <property type="project" value="UniProtKB-KW"/>
</dbReference>
<dbReference type="HOGENOM" id="CLU_350296_0_0_1"/>
<dbReference type="OrthoDB" id="654211at2759"/>
<dbReference type="eggNOG" id="KOG1721">
    <property type="taxonomic scope" value="Eukaryota"/>
</dbReference>
<evidence type="ECO:0000259" key="8">
    <source>
        <dbReference type="PROSITE" id="PS50157"/>
    </source>
</evidence>
<dbReference type="FunFam" id="3.30.160.60:FF:000145">
    <property type="entry name" value="Zinc finger protein 574"/>
    <property type="match status" value="1"/>
</dbReference>
<dbReference type="GO" id="GO:0000978">
    <property type="term" value="F:RNA polymerase II cis-regulatory region sequence-specific DNA binding"/>
    <property type="evidence" value="ECO:0007669"/>
    <property type="project" value="InterPro"/>
</dbReference>
<evidence type="ECO:0000256" key="2">
    <source>
        <dbReference type="ARBA" id="ARBA00022723"/>
    </source>
</evidence>
<keyword evidence="10" id="KW-1185">Reference proteome</keyword>
<dbReference type="InterPro" id="IPR013087">
    <property type="entry name" value="Znf_C2H2_type"/>
</dbReference>
<dbReference type="Gene3D" id="3.30.160.60">
    <property type="entry name" value="Classic Zinc Finger"/>
    <property type="match status" value="2"/>
</dbReference>
<accession>H2AY87</accession>
<dbReference type="InParanoid" id="H2AY87"/>
<dbReference type="GO" id="GO:0000785">
    <property type="term" value="C:chromatin"/>
    <property type="evidence" value="ECO:0007669"/>
    <property type="project" value="TreeGrafter"/>
</dbReference>
<gene>
    <name evidence="9" type="primary">KAFR0G03050</name>
    <name evidence="9" type="ORF">KAFR_0G03050</name>
</gene>
<dbReference type="RefSeq" id="XP_003958472.1">
    <property type="nucleotide sequence ID" value="XM_003958423.1"/>
</dbReference>
<keyword evidence="6" id="KW-0539">Nucleus</keyword>
<dbReference type="GO" id="GO:0000981">
    <property type="term" value="F:DNA-binding transcription factor activity, RNA polymerase II-specific"/>
    <property type="evidence" value="ECO:0007669"/>
    <property type="project" value="InterPro"/>
</dbReference>
<reference evidence="9 10" key="1">
    <citation type="journal article" date="2011" name="Proc. Natl. Acad. Sci. U.S.A.">
        <title>Evolutionary erosion of yeast sex chromosomes by mating-type switching accidents.</title>
        <authorList>
            <person name="Gordon J.L."/>
            <person name="Armisen D."/>
            <person name="Proux-Wera E."/>
            <person name="Oheigeartaigh S.S."/>
            <person name="Byrne K.P."/>
            <person name="Wolfe K.H."/>
        </authorList>
    </citation>
    <scope>NUCLEOTIDE SEQUENCE [LARGE SCALE GENOMIC DNA]</scope>
    <source>
        <strain evidence="10">ATCC 22294 / BCRC 22015 / CBS 2517 / CECT 1963 / NBRC 1671 / NRRL Y-8276</strain>
    </source>
</reference>
<dbReference type="AlphaFoldDB" id="H2AY87"/>
<feature type="domain" description="C2H2-type" evidence="8">
    <location>
        <begin position="36"/>
        <end position="64"/>
    </location>
</feature>
<dbReference type="SUPFAM" id="SSF57667">
    <property type="entry name" value="beta-beta-alpha zinc fingers"/>
    <property type="match status" value="1"/>
</dbReference>
<dbReference type="EMBL" id="HE650827">
    <property type="protein sequence ID" value="CCF59337.1"/>
    <property type="molecule type" value="Genomic_DNA"/>
</dbReference>
<evidence type="ECO:0000313" key="9">
    <source>
        <dbReference type="EMBL" id="CCF59337.1"/>
    </source>
</evidence>
<dbReference type="InterPro" id="IPR036236">
    <property type="entry name" value="Znf_C2H2_sf"/>
</dbReference>
<keyword evidence="4 7" id="KW-0863">Zinc-finger</keyword>